<feature type="transmembrane region" description="Helical" evidence="7">
    <location>
        <begin position="416"/>
        <end position="438"/>
    </location>
</feature>
<dbReference type="EMBL" id="KV440979">
    <property type="protein sequence ID" value="OAD74492.1"/>
    <property type="molecule type" value="Genomic_DNA"/>
</dbReference>
<comment type="similarity">
    <text evidence="2">Belongs to the major facilitator superfamily. Sugar transporter (TC 2.A.1.1) family.</text>
</comment>
<evidence type="ECO:0000256" key="1">
    <source>
        <dbReference type="ARBA" id="ARBA00004141"/>
    </source>
</evidence>
<feature type="transmembrane region" description="Helical" evidence="7">
    <location>
        <begin position="517"/>
        <end position="541"/>
    </location>
</feature>
<dbReference type="InterPro" id="IPR003663">
    <property type="entry name" value="Sugar/inositol_transpt"/>
</dbReference>
<dbReference type="PANTHER" id="PTHR48022">
    <property type="entry name" value="PLASTIDIC GLUCOSE TRANSPORTER 4"/>
    <property type="match status" value="1"/>
</dbReference>
<evidence type="ECO:0000256" key="6">
    <source>
        <dbReference type="ARBA" id="ARBA00023136"/>
    </source>
</evidence>
<dbReference type="Proteomes" id="UP000077315">
    <property type="component" value="Unassembled WGS sequence"/>
</dbReference>
<evidence type="ECO:0000256" key="5">
    <source>
        <dbReference type="ARBA" id="ARBA00022989"/>
    </source>
</evidence>
<evidence type="ECO:0000313" key="9">
    <source>
        <dbReference type="EMBL" id="OAD74492.1"/>
    </source>
</evidence>
<evidence type="ECO:0000256" key="4">
    <source>
        <dbReference type="ARBA" id="ARBA00022692"/>
    </source>
</evidence>
<feature type="transmembrane region" description="Helical" evidence="7">
    <location>
        <begin position="584"/>
        <end position="603"/>
    </location>
</feature>
<keyword evidence="4 7" id="KW-0812">Transmembrane</keyword>
<keyword evidence="10" id="KW-1185">Reference proteome</keyword>
<organism evidence="9 10">
    <name type="scientific">Phycomyces blakesleeanus (strain ATCC 8743b / DSM 1359 / FGSC 10004 / NBRC 33097 / NRRL 1555)</name>
    <dbReference type="NCBI Taxonomy" id="763407"/>
    <lineage>
        <taxon>Eukaryota</taxon>
        <taxon>Fungi</taxon>
        <taxon>Fungi incertae sedis</taxon>
        <taxon>Mucoromycota</taxon>
        <taxon>Mucoromycotina</taxon>
        <taxon>Mucoromycetes</taxon>
        <taxon>Mucorales</taxon>
        <taxon>Phycomycetaceae</taxon>
        <taxon>Phycomyces</taxon>
    </lineage>
</organism>
<feature type="transmembrane region" description="Helical" evidence="7">
    <location>
        <begin position="278"/>
        <end position="296"/>
    </location>
</feature>
<dbReference type="OrthoDB" id="4142200at2759"/>
<feature type="transmembrane region" description="Helical" evidence="7">
    <location>
        <begin position="96"/>
        <end position="122"/>
    </location>
</feature>
<dbReference type="PRINTS" id="PR00171">
    <property type="entry name" value="SUGRTRNSPORT"/>
</dbReference>
<feature type="transmembrane region" description="Helical" evidence="7">
    <location>
        <begin position="308"/>
        <end position="330"/>
    </location>
</feature>
<comment type="subcellular location">
    <subcellularLocation>
        <location evidence="1">Membrane</location>
        <topology evidence="1">Multi-pass membrane protein</topology>
    </subcellularLocation>
</comment>
<keyword evidence="6 7" id="KW-0472">Membrane</keyword>
<dbReference type="InterPro" id="IPR050360">
    <property type="entry name" value="MFS_Sugar_Transporters"/>
</dbReference>
<feature type="domain" description="Major facilitator superfamily (MFS) profile" evidence="8">
    <location>
        <begin position="133"/>
        <end position="607"/>
    </location>
</feature>
<dbReference type="RefSeq" id="XP_018292532.1">
    <property type="nucleotide sequence ID" value="XM_018435743.1"/>
</dbReference>
<evidence type="ECO:0000259" key="8">
    <source>
        <dbReference type="PROSITE" id="PS50850"/>
    </source>
</evidence>
<dbReference type="GeneID" id="28996649"/>
<dbReference type="GO" id="GO:0005351">
    <property type="term" value="F:carbohydrate:proton symporter activity"/>
    <property type="evidence" value="ECO:0007669"/>
    <property type="project" value="TreeGrafter"/>
</dbReference>
<protein>
    <recommendedName>
        <fullName evidence="8">Major facilitator superfamily (MFS) profile domain-containing protein</fullName>
    </recommendedName>
</protein>
<dbReference type="PROSITE" id="PS00216">
    <property type="entry name" value="SUGAR_TRANSPORT_1"/>
    <property type="match status" value="1"/>
</dbReference>
<feature type="transmembrane region" description="Helical" evidence="7">
    <location>
        <begin position="561"/>
        <end position="578"/>
    </location>
</feature>
<dbReference type="PROSITE" id="PS50850">
    <property type="entry name" value="MFS"/>
    <property type="match status" value="1"/>
</dbReference>
<reference evidence="10" key="1">
    <citation type="submission" date="2015-06" db="EMBL/GenBank/DDBJ databases">
        <title>Expansion of signal transduction pathways in fungi by whole-genome duplication.</title>
        <authorList>
            <consortium name="DOE Joint Genome Institute"/>
            <person name="Corrochano L.M."/>
            <person name="Kuo A."/>
            <person name="Marcet-Houben M."/>
            <person name="Polaino S."/>
            <person name="Salamov A."/>
            <person name="Villalobos J.M."/>
            <person name="Alvarez M.I."/>
            <person name="Avalos J."/>
            <person name="Benito E.P."/>
            <person name="Benoit I."/>
            <person name="Burger G."/>
            <person name="Camino L.P."/>
            <person name="Canovas D."/>
            <person name="Cerda-Olmedo E."/>
            <person name="Cheng J.-F."/>
            <person name="Dominguez A."/>
            <person name="Elias M."/>
            <person name="Eslava A.P."/>
            <person name="Glaser F."/>
            <person name="Grimwood J."/>
            <person name="Gutierrez G."/>
            <person name="Heitman J."/>
            <person name="Henrissat B."/>
            <person name="Iturriaga E.A."/>
            <person name="Lang B.F."/>
            <person name="Lavin J.L."/>
            <person name="Lee S."/>
            <person name="Li W."/>
            <person name="Lindquist E."/>
            <person name="Lopez-Garcia S."/>
            <person name="Luque E.M."/>
            <person name="Marcos A.T."/>
            <person name="Martin J."/>
            <person name="McCluskey K."/>
            <person name="Medina H.R."/>
            <person name="Miralles-Duran A."/>
            <person name="Miyazaki A."/>
            <person name="Munoz-Torres E."/>
            <person name="Oguiza J.A."/>
            <person name="Ohm R."/>
            <person name="Olmedo M."/>
            <person name="Orejas M."/>
            <person name="Ortiz-Castellanos L."/>
            <person name="Pisabarro A.G."/>
            <person name="Rodriguez-Romero J."/>
            <person name="Ruiz-Herrera J."/>
            <person name="Ruiz-Vazquez R."/>
            <person name="Sanz C."/>
            <person name="Schackwitz W."/>
            <person name="Schmutz J."/>
            <person name="Shahriari M."/>
            <person name="Shelest E."/>
            <person name="Silva-Franco F."/>
            <person name="Soanes D."/>
            <person name="Syed K."/>
            <person name="Tagua V.G."/>
            <person name="Talbot N.J."/>
            <person name="Thon M."/>
            <person name="De vries R.P."/>
            <person name="Wiebenga A."/>
            <person name="Yadav J.S."/>
            <person name="Braun E.L."/>
            <person name="Baker S."/>
            <person name="Garre V."/>
            <person name="Horwitz B."/>
            <person name="Torres-Martinez S."/>
            <person name="Idnurm A."/>
            <person name="Herrera-Estrella A."/>
            <person name="Gabaldon T."/>
            <person name="Grigoriev I.V."/>
        </authorList>
    </citation>
    <scope>NUCLEOTIDE SEQUENCE [LARGE SCALE GENOMIC DNA]</scope>
    <source>
        <strain evidence="10">NRRL 1555(-)</strain>
    </source>
</reference>
<dbReference type="NCBIfam" id="TIGR00879">
    <property type="entry name" value="SP"/>
    <property type="match status" value="1"/>
</dbReference>
<dbReference type="Gene3D" id="1.20.1250.20">
    <property type="entry name" value="MFS general substrate transporter like domains"/>
    <property type="match status" value="1"/>
</dbReference>
<feature type="transmembrane region" description="Helical" evidence="7">
    <location>
        <begin position="66"/>
        <end position="84"/>
    </location>
</feature>
<dbReference type="VEuPathDB" id="FungiDB:PHYBLDRAFT_167899"/>
<dbReference type="SUPFAM" id="SSF103473">
    <property type="entry name" value="MFS general substrate transporter"/>
    <property type="match status" value="1"/>
</dbReference>
<dbReference type="InterPro" id="IPR005828">
    <property type="entry name" value="MFS_sugar_transport-like"/>
</dbReference>
<gene>
    <name evidence="9" type="ORF">PHYBLDRAFT_167899</name>
</gene>
<evidence type="ECO:0000256" key="2">
    <source>
        <dbReference type="ARBA" id="ARBA00010992"/>
    </source>
</evidence>
<feature type="transmembrane region" description="Helical" evidence="7">
    <location>
        <begin position="12"/>
        <end position="29"/>
    </location>
</feature>
<dbReference type="FunFam" id="1.20.1250.20:FF:000134">
    <property type="entry name" value="MFS sugar transporter protein"/>
    <property type="match status" value="1"/>
</dbReference>
<keyword evidence="3" id="KW-0813">Transport</keyword>
<dbReference type="InterPro" id="IPR005829">
    <property type="entry name" value="Sugar_transporter_CS"/>
</dbReference>
<dbReference type="FunCoup" id="A0A162U970">
    <property type="interactions" value="342"/>
</dbReference>
<dbReference type="STRING" id="763407.A0A162U970"/>
<dbReference type="PANTHER" id="PTHR48022:SF2">
    <property type="entry name" value="PLASTIDIC GLUCOSE TRANSPORTER 4"/>
    <property type="match status" value="1"/>
</dbReference>
<dbReference type="InParanoid" id="A0A162U970"/>
<evidence type="ECO:0000256" key="3">
    <source>
        <dbReference type="ARBA" id="ARBA00022448"/>
    </source>
</evidence>
<keyword evidence="5 7" id="KW-1133">Transmembrane helix</keyword>
<dbReference type="InterPro" id="IPR036259">
    <property type="entry name" value="MFS_trans_sf"/>
</dbReference>
<dbReference type="Pfam" id="PF00083">
    <property type="entry name" value="Sugar_tr"/>
    <property type="match status" value="1"/>
</dbReference>
<evidence type="ECO:0000313" key="10">
    <source>
        <dbReference type="Proteomes" id="UP000077315"/>
    </source>
</evidence>
<proteinExistence type="inferred from homology"/>
<dbReference type="InterPro" id="IPR020846">
    <property type="entry name" value="MFS_dom"/>
</dbReference>
<dbReference type="GO" id="GO:0016020">
    <property type="term" value="C:membrane"/>
    <property type="evidence" value="ECO:0007669"/>
    <property type="project" value="UniProtKB-SubCell"/>
</dbReference>
<feature type="transmembrane region" description="Helical" evidence="7">
    <location>
        <begin position="450"/>
        <end position="475"/>
    </location>
</feature>
<evidence type="ECO:0000256" key="7">
    <source>
        <dbReference type="SAM" id="Phobius"/>
    </source>
</evidence>
<feature type="transmembrane region" description="Helical" evidence="7">
    <location>
        <begin position="484"/>
        <end position="505"/>
    </location>
</feature>
<accession>A0A162U970</accession>
<sequence>MKIMIDLDFLQMHKYIVHILLCIFSHGFYDFVRACNSLKKIDDALREMRGDSDVDSGSKSLIKNRFVFAITIFVSLGGVLFWLLPKLSSQCNLLKMTLLCLFSTFDARWSQVLYCLPLAIFFDGRSLQGAAQNLSYLTTSRFITDMAITETLALGLFLLPRRLGEESIQSQSSSEHAILYAQQQSPVQFTGLNYPTARKNTTKEKITSHPYITSQYMTSYHDISHMCFGETGEEKASMRRNTFLDGFPPDATKIMGGPNIMVPLYQSEIAPPEIRGSLVSLQQLAVTFGILISFWIDYGTANLSTEAQWRIPLCLQLAIGLVLGVGILFFPHSPRWLMSVGKEEQALQVLSKLRRLPDHHPKVIKEWREIKINVTFDKLVEIETYPDYVDAGTSGRFKIFMMGYVELFRKGMRNRLFIACAIQFFQQFVGINALIYYAPKIFQSVGLTGSSVSLLATGVVGVINFLMTIPTVLFLDMVGRKKMLMIASVGLSVSMIIVAIITGLYEDDWPNHTAEGWVAVVFVYIFIANFAYSWGPIGWVIPSEIFPLRARAKAMSISTSANWMCNFIMGMITPPMLAGIHYGTYVFLAVFCVLSFLFTWFFIPETKGLSLEEMDNIFGGDMANSDSNLMSRVREEVHQQGVPAKPMNTANDSQKT</sequence>
<name>A0A162U970_PHYB8</name>
<dbReference type="AlphaFoldDB" id="A0A162U970"/>